<gene>
    <name evidence="3" type="ORF">FTX54_003175</name>
</gene>
<evidence type="ECO:0000313" key="3">
    <source>
        <dbReference type="EMBL" id="WWD80584.1"/>
    </source>
</evidence>
<organism evidence="3 4">
    <name type="scientific">Alkalicoccus halolimnae</name>
    <dbReference type="NCBI Taxonomy" id="1667239"/>
    <lineage>
        <taxon>Bacteria</taxon>
        <taxon>Bacillati</taxon>
        <taxon>Bacillota</taxon>
        <taxon>Bacilli</taxon>
        <taxon>Bacillales</taxon>
        <taxon>Bacillaceae</taxon>
        <taxon>Alkalicoccus</taxon>
    </lineage>
</organism>
<feature type="region of interest" description="Disordered" evidence="1">
    <location>
        <begin position="106"/>
        <end position="134"/>
    </location>
</feature>
<accession>A0A5C7FD16</accession>
<keyword evidence="4" id="KW-1185">Reference proteome</keyword>
<dbReference type="InterPro" id="IPR004360">
    <property type="entry name" value="Glyas_Fos-R_dOase_dom"/>
</dbReference>
<feature type="domain" description="VOC" evidence="2">
    <location>
        <begin position="4"/>
        <end position="126"/>
    </location>
</feature>
<evidence type="ECO:0000259" key="2">
    <source>
        <dbReference type="PROSITE" id="PS51819"/>
    </source>
</evidence>
<dbReference type="SUPFAM" id="SSF54593">
    <property type="entry name" value="Glyoxalase/Bleomycin resistance protein/Dihydroxybiphenyl dioxygenase"/>
    <property type="match status" value="1"/>
</dbReference>
<dbReference type="EMBL" id="CP144914">
    <property type="protein sequence ID" value="WWD80584.1"/>
    <property type="molecule type" value="Genomic_DNA"/>
</dbReference>
<dbReference type="AlphaFoldDB" id="A0A5C7FD16"/>
<dbReference type="OrthoDB" id="9800322at2"/>
<dbReference type="InterPro" id="IPR037523">
    <property type="entry name" value="VOC_core"/>
</dbReference>
<dbReference type="CDD" id="cd06587">
    <property type="entry name" value="VOC"/>
    <property type="match status" value="1"/>
</dbReference>
<sequence>MIKGLAHAAFTVKNMEKSLQFYCGVLGLEHAFSAAKENGEPWIEYVKIAPKQYIELFYGGSTSHKPEPEEIGPHHICLLVDSVQKTADHLTSNGWTLDVQPKRGIGKNEQCWTSDPDGNKVEFLQPDEDSPHNQ</sequence>
<dbReference type="RefSeq" id="WP_147804952.1">
    <property type="nucleotide sequence ID" value="NZ_CP144914.1"/>
</dbReference>
<reference evidence="3 4" key="1">
    <citation type="submission" date="2024-01" db="EMBL/GenBank/DDBJ databases">
        <title>Complete Genome Sequence of Alkalicoccus halolimnae BZ-SZ-XJ29T, a Moderately Halophilic Bacterium Isolated from a Salt Lake.</title>
        <authorList>
            <person name="Zhao B."/>
        </authorList>
    </citation>
    <scope>NUCLEOTIDE SEQUENCE [LARGE SCALE GENOMIC DNA]</scope>
    <source>
        <strain evidence="3 4">BZ-SZ-XJ29</strain>
    </source>
</reference>
<protein>
    <submittedName>
        <fullName evidence="3">VOC family protein</fullName>
    </submittedName>
</protein>
<dbReference type="InterPro" id="IPR029068">
    <property type="entry name" value="Glyas_Bleomycin-R_OHBP_Dase"/>
</dbReference>
<dbReference type="Proteomes" id="UP000321816">
    <property type="component" value="Chromosome"/>
</dbReference>
<dbReference type="PROSITE" id="PS51819">
    <property type="entry name" value="VOC"/>
    <property type="match status" value="1"/>
</dbReference>
<dbReference type="InterPro" id="IPR050383">
    <property type="entry name" value="GlyoxalaseI/FosfomycinResist"/>
</dbReference>
<dbReference type="Pfam" id="PF00903">
    <property type="entry name" value="Glyoxalase"/>
    <property type="match status" value="1"/>
</dbReference>
<name>A0A5C7FD16_9BACI</name>
<evidence type="ECO:0000256" key="1">
    <source>
        <dbReference type="SAM" id="MobiDB-lite"/>
    </source>
</evidence>
<evidence type="ECO:0000313" key="4">
    <source>
        <dbReference type="Proteomes" id="UP000321816"/>
    </source>
</evidence>
<dbReference type="Gene3D" id="3.10.180.10">
    <property type="entry name" value="2,3-Dihydroxybiphenyl 1,2-Dioxygenase, domain 1"/>
    <property type="match status" value="1"/>
</dbReference>
<dbReference type="PANTHER" id="PTHR21366">
    <property type="entry name" value="GLYOXALASE FAMILY PROTEIN"/>
    <property type="match status" value="1"/>
</dbReference>
<proteinExistence type="predicted"/>
<dbReference type="KEGG" id="ahal:FTX54_003175"/>